<keyword evidence="2 4" id="KW-0479">Metal-binding</keyword>
<gene>
    <name evidence="7" type="ORF">ACFOGJ_04550</name>
</gene>
<dbReference type="EMBL" id="JBHRTR010000013">
    <property type="protein sequence ID" value="MFC3226486.1"/>
    <property type="molecule type" value="Genomic_DNA"/>
</dbReference>
<evidence type="ECO:0000256" key="3">
    <source>
        <dbReference type="ARBA" id="ARBA00023004"/>
    </source>
</evidence>
<evidence type="ECO:0000256" key="2">
    <source>
        <dbReference type="ARBA" id="ARBA00022723"/>
    </source>
</evidence>
<organism evidence="7 8">
    <name type="scientific">Marinibaculum pumilum</name>
    <dbReference type="NCBI Taxonomy" id="1766165"/>
    <lineage>
        <taxon>Bacteria</taxon>
        <taxon>Pseudomonadati</taxon>
        <taxon>Pseudomonadota</taxon>
        <taxon>Alphaproteobacteria</taxon>
        <taxon>Rhodospirillales</taxon>
        <taxon>Rhodospirillaceae</taxon>
        <taxon>Marinibaculum</taxon>
    </lineage>
</organism>
<dbReference type="RefSeq" id="WP_379898495.1">
    <property type="nucleotide sequence ID" value="NZ_JBHRTR010000013.1"/>
</dbReference>
<keyword evidence="8" id="KW-1185">Reference proteome</keyword>
<reference evidence="8" key="1">
    <citation type="journal article" date="2019" name="Int. J. Syst. Evol. Microbiol.">
        <title>The Global Catalogue of Microorganisms (GCM) 10K type strain sequencing project: providing services to taxonomists for standard genome sequencing and annotation.</title>
        <authorList>
            <consortium name="The Broad Institute Genomics Platform"/>
            <consortium name="The Broad Institute Genome Sequencing Center for Infectious Disease"/>
            <person name="Wu L."/>
            <person name="Ma J."/>
        </authorList>
    </citation>
    <scope>NUCLEOTIDE SEQUENCE [LARGE SCALE GENOMIC DNA]</scope>
    <source>
        <strain evidence="8">KCTC 42964</strain>
    </source>
</reference>
<dbReference type="InterPro" id="IPR009056">
    <property type="entry name" value="Cyt_c-like_dom"/>
</dbReference>
<keyword evidence="1 4" id="KW-0349">Heme</keyword>
<feature type="signal peptide" evidence="5">
    <location>
        <begin position="1"/>
        <end position="21"/>
    </location>
</feature>
<evidence type="ECO:0000256" key="4">
    <source>
        <dbReference type="PROSITE-ProRule" id="PRU00433"/>
    </source>
</evidence>
<evidence type="ECO:0000313" key="8">
    <source>
        <dbReference type="Proteomes" id="UP001595528"/>
    </source>
</evidence>
<dbReference type="Proteomes" id="UP001595528">
    <property type="component" value="Unassembled WGS sequence"/>
</dbReference>
<dbReference type="PROSITE" id="PS51007">
    <property type="entry name" value="CYTC"/>
    <property type="match status" value="1"/>
</dbReference>
<dbReference type="SUPFAM" id="SSF46626">
    <property type="entry name" value="Cytochrome c"/>
    <property type="match status" value="1"/>
</dbReference>
<feature type="domain" description="Cytochrome c" evidence="6">
    <location>
        <begin position="61"/>
        <end position="214"/>
    </location>
</feature>
<evidence type="ECO:0000313" key="7">
    <source>
        <dbReference type="EMBL" id="MFC3226486.1"/>
    </source>
</evidence>
<evidence type="ECO:0000256" key="1">
    <source>
        <dbReference type="ARBA" id="ARBA00022617"/>
    </source>
</evidence>
<accession>A0ABV7KVQ7</accession>
<feature type="chain" id="PRO_5045652212" description="Cytochrome c domain-containing protein" evidence="5">
    <location>
        <begin position="22"/>
        <end position="292"/>
    </location>
</feature>
<dbReference type="Gene3D" id="1.10.760.10">
    <property type="entry name" value="Cytochrome c-like domain"/>
    <property type="match status" value="1"/>
</dbReference>
<protein>
    <recommendedName>
        <fullName evidence="6">Cytochrome c domain-containing protein</fullName>
    </recommendedName>
</protein>
<dbReference type="InterPro" id="IPR036909">
    <property type="entry name" value="Cyt_c-like_dom_sf"/>
</dbReference>
<keyword evidence="3 4" id="KW-0408">Iron</keyword>
<evidence type="ECO:0000259" key="6">
    <source>
        <dbReference type="PROSITE" id="PS51007"/>
    </source>
</evidence>
<comment type="caution">
    <text evidence="7">The sequence shown here is derived from an EMBL/GenBank/DDBJ whole genome shotgun (WGS) entry which is preliminary data.</text>
</comment>
<name>A0ABV7KVQ7_9PROT</name>
<sequence>MAGRAGPLSAAAILLCGIVAATETAGGPPEVHDRRWLPPDSRLVQDALPPERLTVAAGAHGLVELGRLAFRSPEILGGNARLSGIACQTCHGNGGANADLFIPGLSDRPGRVDVAHRLWNPMADDGVDRPLEIPSLQGVADNAPYGTAVRMGSLRDFTRRVIVVEFAGREPRPDLLDALVEYQLALAAPGADAVSETARDEGAADLPRYLAVLRRALEAEDAPLADLVSRMVRAALGRMAARPAADALPYADWARTVAAVARQAEAGDFAPARDTLAGFSAAVAAAPAANGG</sequence>
<keyword evidence="5" id="KW-0732">Signal</keyword>
<evidence type="ECO:0000256" key="5">
    <source>
        <dbReference type="SAM" id="SignalP"/>
    </source>
</evidence>
<proteinExistence type="predicted"/>